<dbReference type="PANTHER" id="PTHR42721:SF11">
    <property type="entry name" value="BETA-D-XYLOSIDASE 5-RELATED"/>
    <property type="match status" value="1"/>
</dbReference>
<dbReference type="eggNOG" id="ENOG502QQ55">
    <property type="taxonomic scope" value="Eukaryota"/>
</dbReference>
<name>W1PC80_AMBTC</name>
<accession>W1PC80</accession>
<sequence length="439" mass="49125">MRARFRLGLWKLLSKFHLFSCPNRNDLFLPGQYVELTNRVMAGVGGPKTLVIMSGRVVDINFTKNNWFIEAILWAGYPGGIGGRVIADVIYGKCNPGGRLPLTCFTTLLVNGCCKAHYIPIKWNSPAPLSMCDPLRYLSMGLDMNKFSCCNKSLSYSIRAKDLVKRMTLTKKVYQLGSSTLGVAKLGLSKYEWWLEALHGAPTWGHTLETPDEDLYTVGRYATSYMTGLQDVKGTVEKYADDLASRLLKVASCYKHYATYDVDNWQGIDRYHFDAKVIERDKVETLTLSYSVTPLEENGNLMGRLFQTVIRWRLDFFDGQPPYISLGKDDVCNESNLELAAEAAREGIVILKNRDTTLPLDVNTNKKIVVIGNNANATDVTRGNYAVMRGNYVVCASKTADATILVMGLDTQIEVEGRDRNDIFLPGQQAEVINRVMDA</sequence>
<dbReference type="Gene3D" id="3.20.20.300">
    <property type="entry name" value="Glycoside hydrolase, family 3, N-terminal domain"/>
    <property type="match status" value="1"/>
</dbReference>
<dbReference type="InterPro" id="IPR002772">
    <property type="entry name" value="Glyco_hydro_3_C"/>
</dbReference>
<organism evidence="4 5">
    <name type="scientific">Amborella trichopoda</name>
    <dbReference type="NCBI Taxonomy" id="13333"/>
    <lineage>
        <taxon>Eukaryota</taxon>
        <taxon>Viridiplantae</taxon>
        <taxon>Streptophyta</taxon>
        <taxon>Embryophyta</taxon>
        <taxon>Tracheophyta</taxon>
        <taxon>Spermatophyta</taxon>
        <taxon>Magnoliopsida</taxon>
        <taxon>Amborellales</taxon>
        <taxon>Amborellaceae</taxon>
        <taxon>Amborella</taxon>
    </lineage>
</organism>
<protein>
    <recommendedName>
        <fullName evidence="3">Glycoside hydrolase family 3 C-terminal domain-containing protein</fullName>
    </recommendedName>
</protein>
<dbReference type="InterPro" id="IPR017853">
    <property type="entry name" value="GH"/>
</dbReference>
<dbReference type="HOGENOM" id="CLU_624616_0_0_1"/>
<dbReference type="Gramene" id="ERN05558">
    <property type="protein sequence ID" value="ERN05558"/>
    <property type="gene ID" value="AMTR_s00007p00266160"/>
</dbReference>
<evidence type="ECO:0000313" key="4">
    <source>
        <dbReference type="EMBL" id="ERN05558.1"/>
    </source>
</evidence>
<dbReference type="InterPro" id="IPR036881">
    <property type="entry name" value="Glyco_hydro_3_C_sf"/>
</dbReference>
<dbReference type="PANTHER" id="PTHR42721">
    <property type="entry name" value="SUGAR HYDROLASE-RELATED"/>
    <property type="match status" value="1"/>
</dbReference>
<evidence type="ECO:0000259" key="3">
    <source>
        <dbReference type="Pfam" id="PF01915"/>
    </source>
</evidence>
<dbReference type="GO" id="GO:0045493">
    <property type="term" value="P:xylan catabolic process"/>
    <property type="evidence" value="ECO:0007669"/>
    <property type="project" value="InterPro"/>
</dbReference>
<keyword evidence="5" id="KW-1185">Reference proteome</keyword>
<dbReference type="GO" id="GO:0009044">
    <property type="term" value="F:xylan 1,4-beta-xylosidase activity"/>
    <property type="evidence" value="ECO:0007669"/>
    <property type="project" value="InterPro"/>
</dbReference>
<gene>
    <name evidence="4" type="ORF">AMTR_s00007p00266160</name>
</gene>
<dbReference type="SUPFAM" id="SSF52279">
    <property type="entry name" value="Beta-D-glucan exohydrolase, C-terminal domain"/>
    <property type="match status" value="2"/>
</dbReference>
<feature type="domain" description="Glycoside hydrolase family 3 C-terminal" evidence="3">
    <location>
        <begin position="348"/>
        <end position="438"/>
    </location>
</feature>
<keyword evidence="1" id="KW-0378">Hydrolase</keyword>
<proteinExistence type="predicted"/>
<feature type="domain" description="Glycoside hydrolase family 3 C-terminal" evidence="3">
    <location>
        <begin position="23"/>
        <end position="106"/>
    </location>
</feature>
<dbReference type="EMBL" id="KI394011">
    <property type="protein sequence ID" value="ERN05558.1"/>
    <property type="molecule type" value="Genomic_DNA"/>
</dbReference>
<keyword evidence="2" id="KW-0326">Glycosidase</keyword>
<dbReference type="Proteomes" id="UP000017836">
    <property type="component" value="Unassembled WGS sequence"/>
</dbReference>
<evidence type="ECO:0000313" key="5">
    <source>
        <dbReference type="Proteomes" id="UP000017836"/>
    </source>
</evidence>
<evidence type="ECO:0000256" key="2">
    <source>
        <dbReference type="ARBA" id="ARBA00023295"/>
    </source>
</evidence>
<dbReference type="SUPFAM" id="SSF51445">
    <property type="entry name" value="(Trans)glycosidases"/>
    <property type="match status" value="1"/>
</dbReference>
<dbReference type="AlphaFoldDB" id="W1PC80"/>
<evidence type="ECO:0000256" key="1">
    <source>
        <dbReference type="ARBA" id="ARBA00022801"/>
    </source>
</evidence>
<dbReference type="Gene3D" id="3.40.50.1700">
    <property type="entry name" value="Glycoside hydrolase family 3 C-terminal domain"/>
    <property type="match status" value="3"/>
</dbReference>
<reference evidence="5" key="1">
    <citation type="journal article" date="2013" name="Science">
        <title>The Amborella genome and the evolution of flowering plants.</title>
        <authorList>
            <consortium name="Amborella Genome Project"/>
        </authorList>
    </citation>
    <scope>NUCLEOTIDE SEQUENCE [LARGE SCALE GENOMIC DNA]</scope>
</reference>
<dbReference type="InterPro" id="IPR044993">
    <property type="entry name" value="BXL"/>
</dbReference>
<dbReference type="Pfam" id="PF01915">
    <property type="entry name" value="Glyco_hydro_3_C"/>
    <property type="match status" value="2"/>
</dbReference>
<dbReference type="InterPro" id="IPR036962">
    <property type="entry name" value="Glyco_hydro_3_N_sf"/>
</dbReference>